<dbReference type="RefSeq" id="WP_035555575.1">
    <property type="nucleotide sequence ID" value="NZ_AWFH01000063.1"/>
</dbReference>
<dbReference type="EMBL" id="AWFH01000063">
    <property type="protein sequence ID" value="KCZ57847.1"/>
    <property type="molecule type" value="Genomic_DNA"/>
</dbReference>
<evidence type="ECO:0000256" key="3">
    <source>
        <dbReference type="PIRSR" id="PIRSR002825-1"/>
    </source>
</evidence>
<evidence type="ECO:0000313" key="4">
    <source>
        <dbReference type="EMBL" id="KCZ57847.1"/>
    </source>
</evidence>
<dbReference type="PROSITE" id="PS51257">
    <property type="entry name" value="PROKAR_LIPOPROTEIN"/>
    <property type="match status" value="1"/>
</dbReference>
<dbReference type="OrthoDB" id="9769567at2"/>
<dbReference type="PATRIC" id="fig|1280948.3.peg.3476"/>
<dbReference type="eggNOG" id="COG1840">
    <property type="taxonomic scope" value="Bacteria"/>
</dbReference>
<accession>A0A059DVT6</accession>
<comment type="caution">
    <text evidence="4">The sequence shown here is derived from an EMBL/GenBank/DDBJ whole genome shotgun (WGS) entry which is preliminary data.</text>
</comment>
<dbReference type="Proteomes" id="UP000024547">
    <property type="component" value="Unassembled WGS sequence"/>
</dbReference>
<dbReference type="GO" id="GO:0046872">
    <property type="term" value="F:metal ion binding"/>
    <property type="evidence" value="ECO:0007669"/>
    <property type="project" value="UniProtKB-KW"/>
</dbReference>
<comment type="similarity">
    <text evidence="1">Belongs to the bacterial solute-binding protein 1 family.</text>
</comment>
<name>A0A059DVT6_9PROT</name>
<keyword evidence="5" id="KW-1185">Reference proteome</keyword>
<keyword evidence="2" id="KW-0732">Signal</keyword>
<organism evidence="4 5">
    <name type="scientific">Hyphomonas atlantica</name>
    <dbReference type="NCBI Taxonomy" id="1280948"/>
    <lineage>
        <taxon>Bacteria</taxon>
        <taxon>Pseudomonadati</taxon>
        <taxon>Pseudomonadota</taxon>
        <taxon>Alphaproteobacteria</taxon>
        <taxon>Hyphomonadales</taxon>
        <taxon>Hyphomonadaceae</taxon>
        <taxon>Hyphomonas</taxon>
    </lineage>
</organism>
<dbReference type="PANTHER" id="PTHR30006">
    <property type="entry name" value="THIAMINE-BINDING PERIPLASMIC PROTEIN-RELATED"/>
    <property type="match status" value="1"/>
</dbReference>
<dbReference type="Pfam" id="PF13343">
    <property type="entry name" value="SBP_bac_6"/>
    <property type="match status" value="1"/>
</dbReference>
<dbReference type="GO" id="GO:0030288">
    <property type="term" value="C:outer membrane-bounded periplasmic space"/>
    <property type="evidence" value="ECO:0007669"/>
    <property type="project" value="TreeGrafter"/>
</dbReference>
<sequence length="357" mass="39203">MKWYTPLAAAVAFVAACGGPTEEPSEPAAVAPEATAPAEPAGVLNVYSARHYDSDKEMYRKFEEETGIRVRFRESGTAELLEAMKNEGDNSPADVILSSDAGTLYRFMDAGLMQPVDSDVLSERIPEHFRDPEGHWFGLAKRLRVIVYDPDRVQPDQVDEYADLASAAFEGEVCMRSSTNIYNLSLMGELVDRLGEETAAAWARSVVANFARQPQGGDTTQIEAIAAGQCSVALVNHYYWVRMTQGSDTQRNTVEKTMLSFPQQDSWGTHVNVTGAGVAANAPHKEAAIQFIEWLSGEEGQFLLTTETKEIPLVEGAEMPVGLERLPSDFKESVFPLNTLGENQARAQAIYDRAGWN</sequence>
<dbReference type="AlphaFoldDB" id="A0A059DVT6"/>
<dbReference type="InterPro" id="IPR026045">
    <property type="entry name" value="Ferric-bd"/>
</dbReference>
<dbReference type="Gene3D" id="3.40.190.10">
    <property type="entry name" value="Periplasmic binding protein-like II"/>
    <property type="match status" value="2"/>
</dbReference>
<feature type="binding site" evidence="3">
    <location>
        <position position="51"/>
    </location>
    <ligand>
        <name>Fe cation</name>
        <dbReference type="ChEBI" id="CHEBI:24875"/>
    </ligand>
</feature>
<evidence type="ECO:0000256" key="2">
    <source>
        <dbReference type="ARBA" id="ARBA00022729"/>
    </source>
</evidence>
<feature type="binding site" evidence="3">
    <location>
        <position position="238"/>
    </location>
    <ligand>
        <name>Fe cation</name>
        <dbReference type="ChEBI" id="CHEBI:24875"/>
    </ligand>
</feature>
<dbReference type="PIRSF" id="PIRSF002825">
    <property type="entry name" value="CfbpA"/>
    <property type="match status" value="1"/>
</dbReference>
<proteinExistence type="inferred from homology"/>
<protein>
    <recommendedName>
        <fullName evidence="6">Iron ABC transporter substrate-binding protein</fullName>
    </recommendedName>
</protein>
<dbReference type="GeneID" id="92500151"/>
<evidence type="ECO:0000313" key="5">
    <source>
        <dbReference type="Proteomes" id="UP000024547"/>
    </source>
</evidence>
<evidence type="ECO:0008006" key="6">
    <source>
        <dbReference type="Google" id="ProtNLM"/>
    </source>
</evidence>
<gene>
    <name evidence="4" type="ORF">HY36_11765</name>
</gene>
<keyword evidence="3" id="KW-0408">Iron</keyword>
<dbReference type="PANTHER" id="PTHR30006:SF15">
    <property type="entry name" value="IRON-UTILIZATION PERIPLASMIC PROTEIN"/>
    <property type="match status" value="1"/>
</dbReference>
<reference evidence="4 5" key="1">
    <citation type="journal article" date="2014" name="Antonie Van Leeuwenhoek">
        <title>Hyphomonas beringensis sp. nov. and Hyphomonas chukchiensis sp. nov., isolated from surface seawater of the Bering Sea and Chukchi Sea.</title>
        <authorList>
            <person name="Li C."/>
            <person name="Lai Q."/>
            <person name="Li G."/>
            <person name="Dong C."/>
            <person name="Wang J."/>
            <person name="Liao Y."/>
            <person name="Shao Z."/>
        </authorList>
    </citation>
    <scope>NUCLEOTIDE SEQUENCE [LARGE SCALE GENOMIC DNA]</scope>
    <source>
        <strain evidence="4 5">22II1-22F38</strain>
    </source>
</reference>
<feature type="binding site" evidence="3">
    <location>
        <position position="239"/>
    </location>
    <ligand>
        <name>Fe cation</name>
        <dbReference type="ChEBI" id="CHEBI:24875"/>
    </ligand>
</feature>
<evidence type="ECO:0000256" key="1">
    <source>
        <dbReference type="ARBA" id="ARBA00008520"/>
    </source>
</evidence>
<keyword evidence="3" id="KW-0479">Metal-binding</keyword>
<dbReference type="STRING" id="1280948.HY36_11765"/>
<dbReference type="SUPFAM" id="SSF53850">
    <property type="entry name" value="Periplasmic binding protein-like II"/>
    <property type="match status" value="1"/>
</dbReference>